<accession>A0A0D0CH59</accession>
<dbReference type="HOGENOM" id="CLU_752383_0_0_1"/>
<dbReference type="Proteomes" id="UP000053593">
    <property type="component" value="Unassembled WGS sequence"/>
</dbReference>
<protein>
    <submittedName>
        <fullName evidence="1">Uncharacterized protein</fullName>
    </submittedName>
</protein>
<keyword evidence="2" id="KW-1185">Reference proteome</keyword>
<dbReference type="InterPro" id="IPR021109">
    <property type="entry name" value="Peptidase_aspartic_dom_sf"/>
</dbReference>
<dbReference type="CDD" id="cd00303">
    <property type="entry name" value="retropepsin_like"/>
    <property type="match status" value="1"/>
</dbReference>
<sequence>MPLLKVAYCTLTALDLSRAQEVFNKMKHPISLNALLTYKLPSHAVSTVIPVTVIDDLTGLIDMSDDDTHILNVTAILGNHNVAHIASGPAIFRQRHCRADPAPPPVTAVFDATSDEYDSDNRSIKDYSSMTPATIANMPAALVSGADTSPLHAASPLRVHHLWWKACLPILHTNDTIPLDLLLDDGSHLVLIRSDIVDTLGLCHIKLQHPEPFSSAFDSTCNSITHFVKLTLHDPSNVWSSRPVHALIVHSLCAPMILGLHFLIHNNLVVDYAARSMIHKPSGFDLLHPCETLPVPPPIKVSPYEQYCQNKSETQQNYELKKTIIKELHKHFSKFPRPIDSEFVKPFDVVAAVHQHIESLEHSLHLSQ</sequence>
<name>A0A0D0CH59_9AGAR</name>
<proteinExistence type="predicted"/>
<reference evidence="1 2" key="1">
    <citation type="submission" date="2014-04" db="EMBL/GenBank/DDBJ databases">
        <title>Evolutionary Origins and Diversification of the Mycorrhizal Mutualists.</title>
        <authorList>
            <consortium name="DOE Joint Genome Institute"/>
            <consortium name="Mycorrhizal Genomics Consortium"/>
            <person name="Kohler A."/>
            <person name="Kuo A."/>
            <person name="Nagy L.G."/>
            <person name="Floudas D."/>
            <person name="Copeland A."/>
            <person name="Barry K.W."/>
            <person name="Cichocki N."/>
            <person name="Veneault-Fourrey C."/>
            <person name="LaButti K."/>
            <person name="Lindquist E.A."/>
            <person name="Lipzen A."/>
            <person name="Lundell T."/>
            <person name="Morin E."/>
            <person name="Murat C."/>
            <person name="Riley R."/>
            <person name="Ohm R."/>
            <person name="Sun H."/>
            <person name="Tunlid A."/>
            <person name="Henrissat B."/>
            <person name="Grigoriev I.V."/>
            <person name="Hibbett D.S."/>
            <person name="Martin F."/>
        </authorList>
    </citation>
    <scope>NUCLEOTIDE SEQUENCE [LARGE SCALE GENOMIC DNA]</scope>
    <source>
        <strain evidence="1 2">FD-317 M1</strain>
    </source>
</reference>
<dbReference type="OrthoDB" id="3268967at2759"/>
<dbReference type="AlphaFoldDB" id="A0A0D0CH59"/>
<gene>
    <name evidence="1" type="ORF">GYMLUDRAFT_63242</name>
</gene>
<evidence type="ECO:0000313" key="1">
    <source>
        <dbReference type="EMBL" id="KIK54288.1"/>
    </source>
</evidence>
<organism evidence="1 2">
    <name type="scientific">Collybiopsis luxurians FD-317 M1</name>
    <dbReference type="NCBI Taxonomy" id="944289"/>
    <lineage>
        <taxon>Eukaryota</taxon>
        <taxon>Fungi</taxon>
        <taxon>Dikarya</taxon>
        <taxon>Basidiomycota</taxon>
        <taxon>Agaricomycotina</taxon>
        <taxon>Agaricomycetes</taxon>
        <taxon>Agaricomycetidae</taxon>
        <taxon>Agaricales</taxon>
        <taxon>Marasmiineae</taxon>
        <taxon>Omphalotaceae</taxon>
        <taxon>Collybiopsis</taxon>
        <taxon>Collybiopsis luxurians</taxon>
    </lineage>
</organism>
<dbReference type="EMBL" id="KN834817">
    <property type="protein sequence ID" value="KIK54288.1"/>
    <property type="molecule type" value="Genomic_DNA"/>
</dbReference>
<evidence type="ECO:0000313" key="2">
    <source>
        <dbReference type="Proteomes" id="UP000053593"/>
    </source>
</evidence>
<dbReference type="Gene3D" id="2.40.70.10">
    <property type="entry name" value="Acid Proteases"/>
    <property type="match status" value="1"/>
</dbReference>